<dbReference type="EMBL" id="SDPT01000002">
    <property type="protein sequence ID" value="RXZ31695.1"/>
    <property type="molecule type" value="Genomic_DNA"/>
</dbReference>
<sequence>MTRRTTVRVHPEVSMSARCFLPAWIMAWVTAVFLPSVLIAYFGISPAAAAISVGFDRLPATSWKVADDVGPAVKLMIGGLLLLGLLGLSRARGLSPSLRSGGSAAVGMIAVTATIGMVPLSLSRGFAGALTGTAFDWWTTAPLGAHAAAPIERQAHRHPIERDSARSQPAAGPSPSDACGEARCLTPFGPWVKAPRCPSHSASSA</sequence>
<protein>
    <submittedName>
        <fullName evidence="1">Uncharacterized protein</fullName>
    </submittedName>
</protein>
<comment type="caution">
    <text evidence="1">The sequence shown here is derived from an EMBL/GenBank/DDBJ whole genome shotgun (WGS) entry which is preliminary data.</text>
</comment>
<dbReference type="OrthoDB" id="1495424at2"/>
<name>A0A4Q2IT05_9SPHN</name>
<evidence type="ECO:0000313" key="2">
    <source>
        <dbReference type="Proteomes" id="UP000292347"/>
    </source>
</evidence>
<keyword evidence="2" id="KW-1185">Reference proteome</keyword>
<proteinExistence type="predicted"/>
<evidence type="ECO:0000313" key="1">
    <source>
        <dbReference type="EMBL" id="RXZ31695.1"/>
    </source>
</evidence>
<dbReference type="AlphaFoldDB" id="A0A4Q2IT05"/>
<dbReference type="Proteomes" id="UP000292347">
    <property type="component" value="Unassembled WGS sequence"/>
</dbReference>
<reference evidence="1 2" key="1">
    <citation type="submission" date="2019-01" db="EMBL/GenBank/DDBJ databases">
        <title>Sphingomonas mucosissima sp. nov. and Sphingomonas desiccabilis sp. nov., from biological soil crusts in the Colorado Plateau, USA.</title>
        <authorList>
            <person name="Zhu D."/>
        </authorList>
    </citation>
    <scope>NUCLEOTIDE SEQUENCE [LARGE SCALE GENOMIC DNA]</scope>
    <source>
        <strain evidence="1 2">CP1D</strain>
    </source>
</reference>
<organism evidence="1 2">
    <name type="scientific">Sphingomonas desiccabilis</name>
    <dbReference type="NCBI Taxonomy" id="429134"/>
    <lineage>
        <taxon>Bacteria</taxon>
        <taxon>Pseudomonadati</taxon>
        <taxon>Pseudomonadota</taxon>
        <taxon>Alphaproteobacteria</taxon>
        <taxon>Sphingomonadales</taxon>
        <taxon>Sphingomonadaceae</taxon>
        <taxon>Sphingomonas</taxon>
    </lineage>
</organism>
<dbReference type="RefSeq" id="WP_129341929.1">
    <property type="nucleotide sequence ID" value="NZ_JACIDD010000002.1"/>
</dbReference>
<gene>
    <name evidence="1" type="ORF">EO081_10765</name>
</gene>
<accession>A0A4Q2IT05</accession>